<reference evidence="2 3" key="1">
    <citation type="submission" date="2022-08" db="EMBL/GenBank/DDBJ databases">
        <title>Lysinibacillus sequencing.</title>
        <authorList>
            <person name="Dunlap C."/>
        </authorList>
    </citation>
    <scope>NUCLEOTIDE SEQUENCE [LARGE SCALE GENOMIC DNA]</scope>
    <source>
        <strain evidence="2 3">PB211</strain>
    </source>
</reference>
<protein>
    <submittedName>
        <fullName evidence="2">Transporter suffix domain-containing protein</fullName>
    </submittedName>
</protein>
<evidence type="ECO:0000256" key="1">
    <source>
        <dbReference type="SAM" id="Phobius"/>
    </source>
</evidence>
<keyword evidence="1" id="KW-0472">Membrane</keyword>
<name>A0ABT2DJV3_9BACI</name>
<evidence type="ECO:0000313" key="3">
    <source>
        <dbReference type="Proteomes" id="UP001525021"/>
    </source>
</evidence>
<evidence type="ECO:0000313" key="2">
    <source>
        <dbReference type="EMBL" id="MCS1395056.1"/>
    </source>
</evidence>
<gene>
    <name evidence="2" type="ORF">NXZ79_03230</name>
</gene>
<accession>A0ABT2DJV3</accession>
<sequence>MPSIEKQKSIAYKLGIGIIIFSLSLWLIPIITPFTPIPTKVKAGIIPGSIIVAEILFWLGALLVGKEVANKFKGYLNPKKWREKGDTQKNED</sequence>
<dbReference type="NCBIfam" id="NF033684">
    <property type="entry name" value="suffix_2_RND"/>
    <property type="match status" value="1"/>
</dbReference>
<dbReference type="Proteomes" id="UP001525021">
    <property type="component" value="Unassembled WGS sequence"/>
</dbReference>
<feature type="transmembrane region" description="Helical" evidence="1">
    <location>
        <begin position="12"/>
        <end position="32"/>
    </location>
</feature>
<keyword evidence="1" id="KW-0812">Transmembrane</keyword>
<keyword evidence="1" id="KW-1133">Transmembrane helix</keyword>
<proteinExistence type="predicted"/>
<dbReference type="RefSeq" id="WP_012296003.1">
    <property type="nucleotide sequence ID" value="NZ_JANTOO010000005.1"/>
</dbReference>
<dbReference type="EMBL" id="JANTOO010000005">
    <property type="protein sequence ID" value="MCS1395056.1"/>
    <property type="molecule type" value="Genomic_DNA"/>
</dbReference>
<feature type="transmembrane region" description="Helical" evidence="1">
    <location>
        <begin position="44"/>
        <end position="64"/>
    </location>
</feature>
<dbReference type="InterPro" id="IPR047961">
    <property type="entry name" value="Transp_suffix-like"/>
</dbReference>
<organism evidence="2 3">
    <name type="scientific">Lysinibacillus pinottii</name>
    <dbReference type="NCBI Taxonomy" id="2973932"/>
    <lineage>
        <taxon>Bacteria</taxon>
        <taxon>Bacillati</taxon>
        <taxon>Bacillota</taxon>
        <taxon>Bacilli</taxon>
        <taxon>Bacillales</taxon>
        <taxon>Bacillaceae</taxon>
        <taxon>Lysinibacillus</taxon>
    </lineage>
</organism>
<keyword evidence="3" id="KW-1185">Reference proteome</keyword>
<comment type="caution">
    <text evidence="2">The sequence shown here is derived from an EMBL/GenBank/DDBJ whole genome shotgun (WGS) entry which is preliminary data.</text>
</comment>